<comment type="caution">
    <text evidence="1">The sequence shown here is derived from an EMBL/GenBank/DDBJ whole genome shotgun (WGS) entry which is preliminary data.</text>
</comment>
<reference evidence="1 2" key="1">
    <citation type="submission" date="2020-07" db="EMBL/GenBank/DDBJ databases">
        <title>Halophilic bacteria isolated from french cheeses.</title>
        <authorList>
            <person name="Kothe C.I."/>
            <person name="Farah-Kraiem B."/>
            <person name="Renault P."/>
            <person name="Dridi B."/>
        </authorList>
    </citation>
    <scope>NUCLEOTIDE SEQUENCE [LARGE SCALE GENOMIC DNA]</scope>
    <source>
        <strain evidence="1 2">FME14</strain>
    </source>
</reference>
<proteinExistence type="predicted"/>
<dbReference type="EMBL" id="RRZA01000040">
    <property type="protein sequence ID" value="MBE0458411.1"/>
    <property type="molecule type" value="Genomic_DNA"/>
</dbReference>
<organism evidence="1 2">
    <name type="scientific">Pseudoalteromonas prydzensis</name>
    <dbReference type="NCBI Taxonomy" id="182141"/>
    <lineage>
        <taxon>Bacteria</taxon>
        <taxon>Pseudomonadati</taxon>
        <taxon>Pseudomonadota</taxon>
        <taxon>Gammaproteobacteria</taxon>
        <taxon>Alteromonadales</taxon>
        <taxon>Pseudoalteromonadaceae</taxon>
        <taxon>Pseudoalteromonas</taxon>
    </lineage>
</organism>
<name>A0ABR9FNK1_9GAMM</name>
<gene>
    <name evidence="1" type="ORF">EI167_13325</name>
</gene>
<dbReference type="RefSeq" id="WP_192542123.1">
    <property type="nucleotide sequence ID" value="NZ_JBQELX010000024.1"/>
</dbReference>
<dbReference type="Proteomes" id="UP000707245">
    <property type="component" value="Unassembled WGS sequence"/>
</dbReference>
<evidence type="ECO:0000313" key="1">
    <source>
        <dbReference type="EMBL" id="MBE0458411.1"/>
    </source>
</evidence>
<sequence length="53" mass="5779">MIKGAQGRWLDVKQKGRNYSGGLYFGDTQIADVTAVRGVPGILFPDGTFESLF</sequence>
<evidence type="ECO:0000313" key="2">
    <source>
        <dbReference type="Proteomes" id="UP000707245"/>
    </source>
</evidence>
<protein>
    <submittedName>
        <fullName evidence="1">Uncharacterized protein</fullName>
    </submittedName>
</protein>
<keyword evidence="2" id="KW-1185">Reference proteome</keyword>
<accession>A0ABR9FNK1</accession>